<keyword evidence="2" id="KW-0808">Transferase</keyword>
<protein>
    <submittedName>
        <fullName evidence="2">GNAT family N-acetyltransferase</fullName>
    </submittedName>
</protein>
<dbReference type="AlphaFoldDB" id="A0A4Q5LX49"/>
<comment type="caution">
    <text evidence="2">The sequence shown here is derived from an EMBL/GenBank/DDBJ whole genome shotgun (WGS) entry which is preliminary data.</text>
</comment>
<keyword evidence="3" id="KW-1185">Reference proteome</keyword>
<dbReference type="InterPro" id="IPR016181">
    <property type="entry name" value="Acyl_CoA_acyltransferase"/>
</dbReference>
<dbReference type="Proteomes" id="UP000293162">
    <property type="component" value="Unassembled WGS sequence"/>
</dbReference>
<dbReference type="InterPro" id="IPR000182">
    <property type="entry name" value="GNAT_dom"/>
</dbReference>
<dbReference type="OrthoDB" id="9800604at2"/>
<proteinExistence type="predicted"/>
<evidence type="ECO:0000313" key="3">
    <source>
        <dbReference type="Proteomes" id="UP000293162"/>
    </source>
</evidence>
<reference evidence="2 3" key="1">
    <citation type="submission" date="2019-02" db="EMBL/GenBank/DDBJ databases">
        <title>Bacterial novel species Emticicia sp. 17J42-9 isolated from soil.</title>
        <authorList>
            <person name="Jung H.-Y."/>
        </authorList>
    </citation>
    <scope>NUCLEOTIDE SEQUENCE [LARGE SCALE GENOMIC DNA]</scope>
    <source>
        <strain evidence="2 3">17J42-9</strain>
    </source>
</reference>
<feature type="domain" description="N-acetyltransferase" evidence="1">
    <location>
        <begin position="3"/>
        <end position="173"/>
    </location>
</feature>
<evidence type="ECO:0000259" key="1">
    <source>
        <dbReference type="PROSITE" id="PS51186"/>
    </source>
</evidence>
<accession>A0A4Q5LX49</accession>
<evidence type="ECO:0000313" key="2">
    <source>
        <dbReference type="EMBL" id="RYU94117.1"/>
    </source>
</evidence>
<organism evidence="2 3">
    <name type="scientific">Emticicia agri</name>
    <dbReference type="NCBI Taxonomy" id="2492393"/>
    <lineage>
        <taxon>Bacteria</taxon>
        <taxon>Pseudomonadati</taxon>
        <taxon>Bacteroidota</taxon>
        <taxon>Cytophagia</taxon>
        <taxon>Cytophagales</taxon>
        <taxon>Leadbetterellaceae</taxon>
        <taxon>Emticicia</taxon>
    </lineage>
</organism>
<dbReference type="EMBL" id="SEWF01000031">
    <property type="protein sequence ID" value="RYU94117.1"/>
    <property type="molecule type" value="Genomic_DNA"/>
</dbReference>
<dbReference type="Pfam" id="PF00583">
    <property type="entry name" value="Acetyltransf_1"/>
    <property type="match status" value="1"/>
</dbReference>
<dbReference type="Gene3D" id="3.40.630.30">
    <property type="match status" value="1"/>
</dbReference>
<dbReference type="SUPFAM" id="SSF55729">
    <property type="entry name" value="Acyl-CoA N-acyltransferases (Nat)"/>
    <property type="match status" value="1"/>
</dbReference>
<dbReference type="RefSeq" id="WP_130022807.1">
    <property type="nucleotide sequence ID" value="NZ_SEWF01000031.1"/>
</dbReference>
<dbReference type="GO" id="GO:0016747">
    <property type="term" value="F:acyltransferase activity, transferring groups other than amino-acyl groups"/>
    <property type="evidence" value="ECO:0007669"/>
    <property type="project" value="InterPro"/>
</dbReference>
<name>A0A4Q5LX49_9BACT</name>
<sequence>MKLVYKVCSKEDIPQLVAIATQSYQEHYTHLWTDGGKNYMKNSFNEEQFLKEIVQPNSIFFLVIIDNLPVGLVKLNIDKAVDDYSANEALELERIYFLKNASGKGLGKETLLMITAFAKDRNKKIIWLKAMKGGNAEAFYQKQGFDVIGETLLDYPFIRAEHTEMVIMSKKTA</sequence>
<gene>
    <name evidence="2" type="ORF">EWM59_18840</name>
</gene>
<dbReference type="PROSITE" id="PS51186">
    <property type="entry name" value="GNAT"/>
    <property type="match status" value="1"/>
</dbReference>
<dbReference type="CDD" id="cd04301">
    <property type="entry name" value="NAT_SF"/>
    <property type="match status" value="1"/>
</dbReference>